<dbReference type="AlphaFoldDB" id="A0A2Z3GTM0"/>
<accession>A0A2Z3GTM0</accession>
<dbReference type="Proteomes" id="UP000245802">
    <property type="component" value="Chromosome"/>
</dbReference>
<organism evidence="1 2">
    <name type="scientific">Gemmata obscuriglobus</name>
    <dbReference type="NCBI Taxonomy" id="114"/>
    <lineage>
        <taxon>Bacteria</taxon>
        <taxon>Pseudomonadati</taxon>
        <taxon>Planctomycetota</taxon>
        <taxon>Planctomycetia</taxon>
        <taxon>Gemmatales</taxon>
        <taxon>Gemmataceae</taxon>
        <taxon>Gemmata</taxon>
    </lineage>
</organism>
<sequence>MKREDYDQFVATVNQANAALPGGMRFPDALIADWMASWVDDLFIGIVPQHDRLAPHEVMSAIEDIVALLEALRFTERRAGWSGAERVWFYELPYDPGLGTFPTVEWVAQYCPECDPRRGLEDRPGDSSLTTRYDQSQFFEAVTFLLGTPTDEQWAWLRRLAYRTDPMQRLWDEPPRHHAWARNQLRRCVAELAGILGVEWPEFDPSSPILELVREAHNWVVGHARPELARRGWLDRAGVGRAATQPPSDGPGAPVKLRSTLGGLLEYLEGAERNREFQRLNQHEQLRRGLVATDPSSAHLLPDESEMQGIRRIEVLCDLEPGEAGINTSKVRRLRAKICQRQRWQPQHANELTLDEAADLLEGVQRVTLDELQQASRDQLRHGLCTIDHISAGTGEWVQVTGLSCKVIAGSTPTACPDANPVLPPSLLSLAEQAIRRLYPLPEGTTVHWVGHDTGVRNRCRCHPGAPFAAPFDQARWGAVAELTNPNSTMRPLRRTNDPTAHISLRDHAGREHLVSLAACQYHGRPTCPEYLAQTPERLNDPWLAERLLAERNLELWATRDGVWFVLDGDTRETVTINGDQLSDLRPHAVVTTTTPGPGVPDAVRATPPLQREAARKTGRPLDDTKPEVVKYVRELREKKVPWKYIPDAVFQQFKVRYTSETLRGYLKNG</sequence>
<dbReference type="KEGG" id="gog:C1280_08855"/>
<reference evidence="1 2" key="1">
    <citation type="submission" date="2018-01" db="EMBL/GenBank/DDBJ databases">
        <title>G. obscuriglobus.</title>
        <authorList>
            <person name="Franke J."/>
            <person name="Blomberg W."/>
            <person name="Selmecki A."/>
        </authorList>
    </citation>
    <scope>NUCLEOTIDE SEQUENCE [LARGE SCALE GENOMIC DNA]</scope>
    <source>
        <strain evidence="1 2">DSM 5831</strain>
    </source>
</reference>
<evidence type="ECO:0000313" key="2">
    <source>
        <dbReference type="Proteomes" id="UP000245802"/>
    </source>
</evidence>
<proteinExistence type="predicted"/>
<evidence type="ECO:0000313" key="1">
    <source>
        <dbReference type="EMBL" id="AWM37123.1"/>
    </source>
</evidence>
<dbReference type="OrthoDB" id="10021413at2"/>
<dbReference type="EMBL" id="CP025958">
    <property type="protein sequence ID" value="AWM37123.1"/>
    <property type="molecule type" value="Genomic_DNA"/>
</dbReference>
<keyword evidence="2" id="KW-1185">Reference proteome</keyword>
<protein>
    <submittedName>
        <fullName evidence="1">Uncharacterized protein</fullName>
    </submittedName>
</protein>
<name>A0A2Z3GTM0_9BACT</name>
<dbReference type="RefSeq" id="WP_010037332.1">
    <property type="nucleotide sequence ID" value="NZ_CP025958.1"/>
</dbReference>
<gene>
    <name evidence="1" type="ORF">C1280_08855</name>
</gene>